<comment type="caution">
    <text evidence="5">The sequence shown here is derived from an EMBL/GenBank/DDBJ whole genome shotgun (WGS) entry which is preliminary data.</text>
</comment>
<sequence length="181" mass="20790">MVKKSHTAILAGAIERPQEHVQLDDIDRALLRELSRDSRQSQRALGRQINMSAPAVAERIARFERNGVIRKYSINVDWDRLGYDVVVFMPITLESGGDIEPTLAAFREIPELEELTVVAGRYDLLARFRLSDQRHLRELLLDRVWQIPNVARIETMLGLGNLITEDYSERMLRSDPDATHE</sequence>
<evidence type="ECO:0000256" key="2">
    <source>
        <dbReference type="ARBA" id="ARBA00023125"/>
    </source>
</evidence>
<dbReference type="InterPro" id="IPR011008">
    <property type="entry name" value="Dimeric_a/b-barrel"/>
</dbReference>
<dbReference type="InterPro" id="IPR019887">
    <property type="entry name" value="Tscrpt_reg_AsnC/Lrp_C"/>
</dbReference>
<protein>
    <submittedName>
        <fullName evidence="5">Lrp/AsnC family transcriptional regulator</fullName>
    </submittedName>
</protein>
<reference evidence="5" key="1">
    <citation type="submission" date="2022-08" db="EMBL/GenBank/DDBJ databases">
        <authorList>
            <person name="Deng Y."/>
            <person name="Han X.-F."/>
            <person name="Zhang Y.-Q."/>
        </authorList>
    </citation>
    <scope>NUCLEOTIDE SEQUENCE</scope>
    <source>
        <strain evidence="5">CPCC 203386</strain>
    </source>
</reference>
<name>A0ABT2GYT2_9MICO</name>
<dbReference type="Gene3D" id="1.10.10.10">
    <property type="entry name" value="Winged helix-like DNA-binding domain superfamily/Winged helix DNA-binding domain"/>
    <property type="match status" value="1"/>
</dbReference>
<dbReference type="SMART" id="SM00344">
    <property type="entry name" value="HTH_ASNC"/>
    <property type="match status" value="1"/>
</dbReference>
<proteinExistence type="predicted"/>
<dbReference type="Gene3D" id="3.30.70.920">
    <property type="match status" value="1"/>
</dbReference>
<dbReference type="RefSeq" id="WP_259536741.1">
    <property type="nucleotide sequence ID" value="NZ_JANLCJ010000001.1"/>
</dbReference>
<keyword evidence="1" id="KW-0805">Transcription regulation</keyword>
<dbReference type="InterPro" id="IPR000485">
    <property type="entry name" value="AsnC-type_HTH_dom"/>
</dbReference>
<dbReference type="PRINTS" id="PR00033">
    <property type="entry name" value="HTHASNC"/>
</dbReference>
<accession>A0ABT2GYT2</accession>
<evidence type="ECO:0000313" key="5">
    <source>
        <dbReference type="EMBL" id="MCS5732220.1"/>
    </source>
</evidence>
<gene>
    <name evidence="5" type="ORF">N1032_00490</name>
</gene>
<keyword evidence="3" id="KW-0804">Transcription</keyword>
<evidence type="ECO:0000313" key="6">
    <source>
        <dbReference type="Proteomes" id="UP001165586"/>
    </source>
</evidence>
<dbReference type="PANTHER" id="PTHR30154">
    <property type="entry name" value="LEUCINE-RESPONSIVE REGULATORY PROTEIN"/>
    <property type="match status" value="1"/>
</dbReference>
<dbReference type="SUPFAM" id="SSF54909">
    <property type="entry name" value="Dimeric alpha+beta barrel"/>
    <property type="match status" value="1"/>
</dbReference>
<dbReference type="InterPro" id="IPR036390">
    <property type="entry name" value="WH_DNA-bd_sf"/>
</dbReference>
<evidence type="ECO:0000256" key="1">
    <source>
        <dbReference type="ARBA" id="ARBA00023015"/>
    </source>
</evidence>
<keyword evidence="6" id="KW-1185">Reference proteome</keyword>
<dbReference type="InterPro" id="IPR036388">
    <property type="entry name" value="WH-like_DNA-bd_sf"/>
</dbReference>
<dbReference type="Pfam" id="PF01037">
    <property type="entry name" value="AsnC_trans_reg"/>
    <property type="match status" value="1"/>
</dbReference>
<feature type="domain" description="HTH asnC-type" evidence="4">
    <location>
        <begin position="23"/>
        <end position="84"/>
    </location>
</feature>
<evidence type="ECO:0000259" key="4">
    <source>
        <dbReference type="PROSITE" id="PS50956"/>
    </source>
</evidence>
<dbReference type="PANTHER" id="PTHR30154:SF34">
    <property type="entry name" value="TRANSCRIPTIONAL REGULATOR AZLB"/>
    <property type="match status" value="1"/>
</dbReference>
<dbReference type="EMBL" id="JANLCJ010000001">
    <property type="protein sequence ID" value="MCS5732220.1"/>
    <property type="molecule type" value="Genomic_DNA"/>
</dbReference>
<keyword evidence="2" id="KW-0238">DNA-binding</keyword>
<evidence type="ECO:0000256" key="3">
    <source>
        <dbReference type="ARBA" id="ARBA00023163"/>
    </source>
</evidence>
<dbReference type="PROSITE" id="PS50956">
    <property type="entry name" value="HTH_ASNC_2"/>
    <property type="match status" value="1"/>
</dbReference>
<dbReference type="Pfam" id="PF13412">
    <property type="entry name" value="HTH_24"/>
    <property type="match status" value="1"/>
</dbReference>
<dbReference type="InterPro" id="IPR019888">
    <property type="entry name" value="Tscrpt_reg_AsnC-like"/>
</dbReference>
<dbReference type="Proteomes" id="UP001165586">
    <property type="component" value="Unassembled WGS sequence"/>
</dbReference>
<organism evidence="5 6">
    <name type="scientific">Herbiconiux daphne</name>
    <dbReference type="NCBI Taxonomy" id="2970914"/>
    <lineage>
        <taxon>Bacteria</taxon>
        <taxon>Bacillati</taxon>
        <taxon>Actinomycetota</taxon>
        <taxon>Actinomycetes</taxon>
        <taxon>Micrococcales</taxon>
        <taxon>Microbacteriaceae</taxon>
        <taxon>Herbiconiux</taxon>
    </lineage>
</organism>
<dbReference type="SUPFAM" id="SSF46785">
    <property type="entry name" value="Winged helix' DNA-binding domain"/>
    <property type="match status" value="1"/>
</dbReference>